<dbReference type="InterPro" id="IPR046894">
    <property type="entry name" value="MTaX1"/>
</dbReference>
<dbReference type="Pfam" id="PF13391">
    <property type="entry name" value="HNH_2"/>
    <property type="match status" value="1"/>
</dbReference>
<dbReference type="GO" id="GO:0015667">
    <property type="term" value="F:site-specific DNA-methyltransferase (cytosine-N4-specific) activity"/>
    <property type="evidence" value="ECO:0007669"/>
    <property type="project" value="UniProtKB-EC"/>
</dbReference>
<feature type="domain" description="HNH nuclease" evidence="10">
    <location>
        <begin position="496"/>
        <end position="545"/>
    </location>
</feature>
<dbReference type="SMR" id="A0AAE0T740"/>
<dbReference type="Gene3D" id="3.40.50.150">
    <property type="entry name" value="Vaccinia Virus protein VP39"/>
    <property type="match status" value="1"/>
</dbReference>
<protein>
    <recommendedName>
        <fullName evidence="2">site-specific DNA-methyltransferase (cytosine-N(4)-specific)</fullName>
        <ecNumber evidence="2">2.1.1.113</ecNumber>
    </recommendedName>
</protein>
<dbReference type="GO" id="GO:0009307">
    <property type="term" value="P:DNA restriction-modification system"/>
    <property type="evidence" value="ECO:0007669"/>
    <property type="project" value="UniProtKB-KW"/>
</dbReference>
<dbReference type="Pfam" id="PF20296">
    <property type="entry name" value="MTaX1"/>
    <property type="match status" value="1"/>
</dbReference>
<dbReference type="EMBL" id="JAEAOA010000085">
    <property type="protein sequence ID" value="KAK3605060.1"/>
    <property type="molecule type" value="Genomic_DNA"/>
</dbReference>
<evidence type="ECO:0000256" key="3">
    <source>
        <dbReference type="ARBA" id="ARBA00022603"/>
    </source>
</evidence>
<evidence type="ECO:0000259" key="10">
    <source>
        <dbReference type="Pfam" id="PF13391"/>
    </source>
</evidence>
<feature type="domain" description="DNA methylase N-4/N-6" evidence="9">
    <location>
        <begin position="40"/>
        <end position="293"/>
    </location>
</feature>
<dbReference type="InterPro" id="IPR017985">
    <property type="entry name" value="MeTrfase_CN4_CS"/>
</dbReference>
<dbReference type="SUPFAM" id="SSF53335">
    <property type="entry name" value="S-adenosyl-L-methionine-dependent methyltransferases"/>
    <property type="match status" value="1"/>
</dbReference>
<dbReference type="InterPro" id="IPR001091">
    <property type="entry name" value="RM_Methyltransferase"/>
</dbReference>
<comment type="similarity">
    <text evidence="1">Belongs to the N(4)/N(6)-methyltransferase family. N(4) subfamily.</text>
</comment>
<reference evidence="12" key="2">
    <citation type="journal article" date="2021" name="Genome Biol. Evol.">
        <title>Developing a high-quality reference genome for a parasitic bivalve with doubly uniparental inheritance (Bivalvia: Unionida).</title>
        <authorList>
            <person name="Smith C.H."/>
        </authorList>
    </citation>
    <scope>NUCLEOTIDE SEQUENCE</scope>
    <source>
        <strain evidence="12">CHS0354</strain>
        <tissue evidence="12">Mantle</tissue>
    </source>
</reference>
<evidence type="ECO:0000313" key="13">
    <source>
        <dbReference type="Proteomes" id="UP001195483"/>
    </source>
</evidence>
<dbReference type="Proteomes" id="UP001195483">
    <property type="component" value="Unassembled WGS sequence"/>
</dbReference>
<dbReference type="GO" id="GO:0003677">
    <property type="term" value="F:DNA binding"/>
    <property type="evidence" value="ECO:0007669"/>
    <property type="project" value="UniProtKB-KW"/>
</dbReference>
<dbReference type="InterPro" id="IPR003615">
    <property type="entry name" value="HNH_nuc"/>
</dbReference>
<evidence type="ECO:0000256" key="5">
    <source>
        <dbReference type="ARBA" id="ARBA00022691"/>
    </source>
</evidence>
<reference evidence="12" key="1">
    <citation type="journal article" date="2021" name="Genome Biol. Evol.">
        <title>A High-Quality Reference Genome for a Parasitic Bivalve with Doubly Uniparental Inheritance (Bivalvia: Unionida).</title>
        <authorList>
            <person name="Smith C.H."/>
        </authorList>
    </citation>
    <scope>NUCLEOTIDE SEQUENCE</scope>
    <source>
        <strain evidence="12">CHS0354</strain>
    </source>
</reference>
<keyword evidence="7" id="KW-0238">DNA-binding</keyword>
<comment type="caution">
    <text evidence="12">The sequence shown here is derived from an EMBL/GenBank/DDBJ whole genome shotgun (WGS) entry which is preliminary data.</text>
</comment>
<evidence type="ECO:0000259" key="11">
    <source>
        <dbReference type="Pfam" id="PF20296"/>
    </source>
</evidence>
<dbReference type="EC" id="2.1.1.113" evidence="2"/>
<reference evidence="12" key="3">
    <citation type="submission" date="2023-05" db="EMBL/GenBank/DDBJ databases">
        <authorList>
            <person name="Smith C.H."/>
        </authorList>
    </citation>
    <scope>NUCLEOTIDE SEQUENCE</scope>
    <source>
        <strain evidence="12">CHS0354</strain>
        <tissue evidence="12">Mantle</tissue>
    </source>
</reference>
<keyword evidence="3" id="KW-0489">Methyltransferase</keyword>
<dbReference type="GO" id="GO:0032259">
    <property type="term" value="P:methylation"/>
    <property type="evidence" value="ECO:0007669"/>
    <property type="project" value="UniProtKB-KW"/>
</dbReference>
<evidence type="ECO:0000259" key="9">
    <source>
        <dbReference type="Pfam" id="PF01555"/>
    </source>
</evidence>
<dbReference type="Pfam" id="PF01555">
    <property type="entry name" value="N6_N4_Mtase"/>
    <property type="match status" value="1"/>
</dbReference>
<dbReference type="InterPro" id="IPR029063">
    <property type="entry name" value="SAM-dependent_MTases_sf"/>
</dbReference>
<evidence type="ECO:0000256" key="8">
    <source>
        <dbReference type="ARBA" id="ARBA00049120"/>
    </source>
</evidence>
<keyword evidence="5" id="KW-0949">S-adenosyl-L-methionine</keyword>
<evidence type="ECO:0000256" key="4">
    <source>
        <dbReference type="ARBA" id="ARBA00022679"/>
    </source>
</evidence>
<dbReference type="GO" id="GO:0008170">
    <property type="term" value="F:N-methyltransferase activity"/>
    <property type="evidence" value="ECO:0007669"/>
    <property type="project" value="InterPro"/>
</dbReference>
<proteinExistence type="inferred from homology"/>
<gene>
    <name evidence="12" type="ORF">CHS0354_000726</name>
</gene>
<keyword evidence="4" id="KW-0808">Transferase</keyword>
<accession>A0AAE0T740</accession>
<keyword evidence="6" id="KW-0680">Restriction system</keyword>
<name>A0AAE0T740_9BIVA</name>
<dbReference type="PROSITE" id="PS00093">
    <property type="entry name" value="N4_MTASE"/>
    <property type="match status" value="1"/>
</dbReference>
<evidence type="ECO:0000256" key="6">
    <source>
        <dbReference type="ARBA" id="ARBA00022747"/>
    </source>
</evidence>
<dbReference type="AlphaFoldDB" id="A0AAE0T740"/>
<sequence>MIKKKQQTAPTITPYYETALGKAYFGDTLDIIKTIPDSSINLVLTSPPFALTSQKEYGNHQEQKYINWFLKFTAEFKRVLTNDGSFIVDLGGAYLPGHPVRSIYQYELLCKMVREQGYFLAQEFFHYNPARLPAPAEWVTVRRIRVKDSVNLVWWLSKTEYPKADNKQVLRPYTEAMKSLLKKGYIAKKRPSGHDITAKFNIDHGGAIPPNILELGNNESNSVYMMKSKQNGGKAHPARFPKRFAEFFIKFLTNEGDTVFEPFAGSNTTGYVAEQLQRKWIACELCEEYIKNIFECGWNIIYLNDDHPFKVKIFNDTESYFVKIIIYNVTHGGGSKRAANEYRIQIKEPLIDQEAGYKTLILGYYEALQVFAGWDASKHLGAPGYSASFQIRAENLEQAFISGFSPCNKGNEEIAIAFRPDFFVEYVRNLEILHAFGQSKQDFAILEEVTRTEVIPNAEIVQQVSILRREVLQTISKKQRDNSFRARVLRAYNYRCAFSGIQLRLVDAAHIVPVSYETSTDETSNGIALSSIHHKAYDKGLITFNEKYQIVFKDSEASSLQVLNLHGGLEKFIAELRPIIDVPPAISDRPNVAYIQTANQLRGWST</sequence>
<evidence type="ECO:0000256" key="2">
    <source>
        <dbReference type="ARBA" id="ARBA00012185"/>
    </source>
</evidence>
<evidence type="ECO:0000256" key="1">
    <source>
        <dbReference type="ARBA" id="ARBA00010203"/>
    </source>
</evidence>
<organism evidence="12 13">
    <name type="scientific">Potamilus streckersoni</name>
    <dbReference type="NCBI Taxonomy" id="2493646"/>
    <lineage>
        <taxon>Eukaryota</taxon>
        <taxon>Metazoa</taxon>
        <taxon>Spiralia</taxon>
        <taxon>Lophotrochozoa</taxon>
        <taxon>Mollusca</taxon>
        <taxon>Bivalvia</taxon>
        <taxon>Autobranchia</taxon>
        <taxon>Heteroconchia</taxon>
        <taxon>Palaeoheterodonta</taxon>
        <taxon>Unionida</taxon>
        <taxon>Unionoidea</taxon>
        <taxon>Unionidae</taxon>
        <taxon>Ambleminae</taxon>
        <taxon>Lampsilini</taxon>
        <taxon>Potamilus</taxon>
    </lineage>
</organism>
<feature type="domain" description="Methylase-associated X1" evidence="11">
    <location>
        <begin position="323"/>
        <end position="427"/>
    </location>
</feature>
<dbReference type="InterPro" id="IPR002941">
    <property type="entry name" value="DNA_methylase_N4/N6"/>
</dbReference>
<comment type="catalytic activity">
    <reaction evidence="8">
        <text>a 2'-deoxycytidine in DNA + S-adenosyl-L-methionine = an N(4)-methyl-2'-deoxycytidine in DNA + S-adenosyl-L-homocysteine + H(+)</text>
        <dbReference type="Rhea" id="RHEA:16857"/>
        <dbReference type="Rhea" id="RHEA-COMP:11369"/>
        <dbReference type="Rhea" id="RHEA-COMP:13674"/>
        <dbReference type="ChEBI" id="CHEBI:15378"/>
        <dbReference type="ChEBI" id="CHEBI:57856"/>
        <dbReference type="ChEBI" id="CHEBI:59789"/>
        <dbReference type="ChEBI" id="CHEBI:85452"/>
        <dbReference type="ChEBI" id="CHEBI:137933"/>
        <dbReference type="EC" id="2.1.1.113"/>
    </reaction>
</comment>
<evidence type="ECO:0000313" key="12">
    <source>
        <dbReference type="EMBL" id="KAK3605060.1"/>
    </source>
</evidence>
<keyword evidence="13" id="KW-1185">Reference proteome</keyword>
<evidence type="ECO:0000256" key="7">
    <source>
        <dbReference type="ARBA" id="ARBA00023125"/>
    </source>
</evidence>
<dbReference type="PRINTS" id="PR00508">
    <property type="entry name" value="S21N4MTFRASE"/>
</dbReference>